<dbReference type="InterPro" id="IPR013078">
    <property type="entry name" value="His_Pase_superF_clade-1"/>
</dbReference>
<feature type="compositionally biased region" description="Polar residues" evidence="3">
    <location>
        <begin position="10"/>
        <end position="21"/>
    </location>
</feature>
<dbReference type="Pfam" id="PF00300">
    <property type="entry name" value="His_Phos_1"/>
    <property type="match status" value="1"/>
</dbReference>
<keyword evidence="5" id="KW-1185">Reference proteome</keyword>
<dbReference type="Gene3D" id="3.40.50.1240">
    <property type="entry name" value="Phosphoglycerate mutase-like"/>
    <property type="match status" value="1"/>
</dbReference>
<dbReference type="PANTHER" id="PTHR48100">
    <property type="entry name" value="BROAD-SPECIFICITY PHOSPHATASE YOR283W-RELATED"/>
    <property type="match status" value="1"/>
</dbReference>
<evidence type="ECO:0000256" key="1">
    <source>
        <dbReference type="PIRSR" id="PIRSR613078-1"/>
    </source>
</evidence>
<feature type="binding site" evidence="2">
    <location>
        <position position="87"/>
    </location>
    <ligand>
        <name>substrate</name>
    </ligand>
</feature>
<dbReference type="SUPFAM" id="SSF53254">
    <property type="entry name" value="Phosphoglycerate mutase-like"/>
    <property type="match status" value="1"/>
</dbReference>
<evidence type="ECO:0000313" key="5">
    <source>
        <dbReference type="Proteomes" id="UP000239814"/>
    </source>
</evidence>
<feature type="region of interest" description="Disordered" evidence="3">
    <location>
        <begin position="1"/>
        <end position="21"/>
    </location>
</feature>
<dbReference type="OrthoDB" id="5296884at2"/>
<feature type="active site" description="Tele-phosphohistidine intermediate" evidence="1">
    <location>
        <position position="32"/>
    </location>
</feature>
<dbReference type="PANTHER" id="PTHR48100:SF62">
    <property type="entry name" value="GLUCOSYL-3-PHOSPHOGLYCERATE PHOSPHATASE"/>
    <property type="match status" value="1"/>
</dbReference>
<dbReference type="GO" id="GO:0016791">
    <property type="term" value="F:phosphatase activity"/>
    <property type="evidence" value="ECO:0007669"/>
    <property type="project" value="TreeGrafter"/>
</dbReference>
<evidence type="ECO:0000256" key="3">
    <source>
        <dbReference type="SAM" id="MobiDB-lite"/>
    </source>
</evidence>
<dbReference type="SMART" id="SM00855">
    <property type="entry name" value="PGAM"/>
    <property type="match status" value="1"/>
</dbReference>
<gene>
    <name evidence="4" type="ORF">C6V83_13230</name>
</gene>
<dbReference type="KEGG" id="git:C6V83_13230"/>
<feature type="active site" description="Proton donor/acceptor" evidence="1">
    <location>
        <position position="111"/>
    </location>
</feature>
<dbReference type="AlphaFoldDB" id="A0A2S0KHC1"/>
<reference evidence="4 5" key="1">
    <citation type="submission" date="2018-03" db="EMBL/GenBank/DDBJ databases">
        <title>Characteristics and genome of n-alkane degrading marine bacteria Gordonia iterans isolated from crude oil contaminated in Tae-an, South Korea.</title>
        <authorList>
            <person name="Lee S.-S."/>
            <person name="Kim H."/>
        </authorList>
    </citation>
    <scope>NUCLEOTIDE SEQUENCE [LARGE SCALE GENOMIC DNA]</scope>
    <source>
        <strain evidence="4 5">Co17</strain>
    </source>
</reference>
<dbReference type="InterPro" id="IPR050275">
    <property type="entry name" value="PGM_Phosphatase"/>
</dbReference>
<dbReference type="InterPro" id="IPR029033">
    <property type="entry name" value="His_PPase_superfam"/>
</dbReference>
<dbReference type="EMBL" id="CP027433">
    <property type="protein sequence ID" value="AVM01074.1"/>
    <property type="molecule type" value="Genomic_DNA"/>
</dbReference>
<dbReference type="CDD" id="cd07067">
    <property type="entry name" value="HP_PGM_like"/>
    <property type="match status" value="1"/>
</dbReference>
<sequence>MNSGGAPRSSAGNSPNWQGQTADPTRLLLLRHGQTPLSVDRRYSGHGDPELTELGRAQAAGSAARFAAAAGTDAGRIDVIVSSPLARARATAQAVGDAVGLPVVVHDGLIETDFGEWEGLTFREAAQRDPDLHRRWLSDVDVPPPGGESFAQVAQRLAVTKADLLATYSGARVLAVSHVTPIKTVLRDALGVGPELLFRLHLDLASLSIAEFFPDGGSVVRLVNDTGHL</sequence>
<dbReference type="Proteomes" id="UP000239814">
    <property type="component" value="Chromosome"/>
</dbReference>
<organism evidence="4 5">
    <name type="scientific">Gordonia iterans</name>
    <dbReference type="NCBI Taxonomy" id="1004901"/>
    <lineage>
        <taxon>Bacteria</taxon>
        <taxon>Bacillati</taxon>
        <taxon>Actinomycetota</taxon>
        <taxon>Actinomycetes</taxon>
        <taxon>Mycobacteriales</taxon>
        <taxon>Gordoniaceae</taxon>
        <taxon>Gordonia</taxon>
    </lineage>
</organism>
<proteinExistence type="predicted"/>
<dbReference type="GO" id="GO:0005737">
    <property type="term" value="C:cytoplasm"/>
    <property type="evidence" value="ECO:0007669"/>
    <property type="project" value="TreeGrafter"/>
</dbReference>
<evidence type="ECO:0000256" key="2">
    <source>
        <dbReference type="PIRSR" id="PIRSR613078-2"/>
    </source>
</evidence>
<name>A0A2S0KHC1_9ACTN</name>
<protein>
    <submittedName>
        <fullName evidence="4">Histidine phosphatase family protein</fullName>
    </submittedName>
</protein>
<evidence type="ECO:0000313" key="4">
    <source>
        <dbReference type="EMBL" id="AVM01074.1"/>
    </source>
</evidence>
<accession>A0A2S0KHC1</accession>